<gene>
    <name evidence="1" type="ORF">AK812_SmicGene695</name>
</gene>
<dbReference type="AlphaFoldDB" id="A0A1Q9F610"/>
<reference evidence="1 2" key="1">
    <citation type="submission" date="2016-02" db="EMBL/GenBank/DDBJ databases">
        <title>Genome analysis of coral dinoflagellate symbionts highlights evolutionary adaptations to a symbiotic lifestyle.</title>
        <authorList>
            <person name="Aranda M."/>
            <person name="Li Y."/>
            <person name="Liew Y.J."/>
            <person name="Baumgarten S."/>
            <person name="Simakov O."/>
            <person name="Wilson M."/>
            <person name="Piel J."/>
            <person name="Ashoor H."/>
            <person name="Bougouffa S."/>
            <person name="Bajic V.B."/>
            <person name="Ryu T."/>
            <person name="Ravasi T."/>
            <person name="Bayer T."/>
            <person name="Micklem G."/>
            <person name="Kim H."/>
            <person name="Bhak J."/>
            <person name="Lajeunesse T.C."/>
            <person name="Voolstra C.R."/>
        </authorList>
    </citation>
    <scope>NUCLEOTIDE SEQUENCE [LARGE SCALE GENOMIC DNA]</scope>
    <source>
        <strain evidence="1 2">CCMP2467</strain>
    </source>
</reference>
<dbReference type="Proteomes" id="UP000186817">
    <property type="component" value="Unassembled WGS sequence"/>
</dbReference>
<evidence type="ECO:0000313" key="2">
    <source>
        <dbReference type="Proteomes" id="UP000186817"/>
    </source>
</evidence>
<proteinExistence type="predicted"/>
<organism evidence="1 2">
    <name type="scientific">Symbiodinium microadriaticum</name>
    <name type="common">Dinoflagellate</name>
    <name type="synonym">Zooxanthella microadriatica</name>
    <dbReference type="NCBI Taxonomy" id="2951"/>
    <lineage>
        <taxon>Eukaryota</taxon>
        <taxon>Sar</taxon>
        <taxon>Alveolata</taxon>
        <taxon>Dinophyceae</taxon>
        <taxon>Suessiales</taxon>
        <taxon>Symbiodiniaceae</taxon>
        <taxon>Symbiodinium</taxon>
    </lineage>
</organism>
<name>A0A1Q9F610_SYMMI</name>
<protein>
    <submittedName>
        <fullName evidence="1">Uncharacterized protein</fullName>
    </submittedName>
</protein>
<sequence>MRKCAIYIHQVSSSLIRKTQHVSLLFFHACRLPDKLAAKSQRIPVVLPTSTPQTLAGLELQKPRIFASSLAPLVQNWQASWKSVSAPVCIDATALAATGQKDFSNPDVDKIFLVRSSSNTANSAYPGALFAFVLPFAFGTIRDEAPHLLAARRQIKYLGIIISYSHYELLTLRLRVWFATVWATAVTGLLEVGLPLICSTPLKLVCSQALLVLSQPAHVTHVTTADLLKLHKLQDPVDKINRRMKGRITKLRKRSRAVADAAADVAL</sequence>
<evidence type="ECO:0000313" key="1">
    <source>
        <dbReference type="EMBL" id="OLQ15110.1"/>
    </source>
</evidence>
<accession>A0A1Q9F610</accession>
<keyword evidence="2" id="KW-1185">Reference proteome</keyword>
<dbReference type="EMBL" id="LSRX01000007">
    <property type="protein sequence ID" value="OLQ15110.1"/>
    <property type="molecule type" value="Genomic_DNA"/>
</dbReference>
<comment type="caution">
    <text evidence="1">The sequence shown here is derived from an EMBL/GenBank/DDBJ whole genome shotgun (WGS) entry which is preliminary data.</text>
</comment>